<accession>A0A2T2YK83</accession>
<dbReference type="PANTHER" id="PTHR30547">
    <property type="entry name" value="UNCHARACTERIZED PROTEIN YHCG-RELATED"/>
    <property type="match status" value="1"/>
</dbReference>
<dbReference type="AlphaFoldDB" id="A0A2T2YK83"/>
<sequence>MEGDDFYLDVLLYHTKLRCHVVVKMTEFQLKFAGKLNFYLNAEDAQIRYPNDNSSIGIFLCKTPNKLYFIIFLNSNWRFRQIKANS</sequence>
<dbReference type="PANTHER" id="PTHR30547:SF0">
    <property type="entry name" value="BLR8175 PROTEIN"/>
    <property type="match status" value="1"/>
</dbReference>
<keyword evidence="3" id="KW-1185">Reference proteome</keyword>
<dbReference type="Proteomes" id="UP000240357">
    <property type="component" value="Unassembled WGS sequence"/>
</dbReference>
<dbReference type="Pfam" id="PF06250">
    <property type="entry name" value="YhcG_C"/>
    <property type="match status" value="1"/>
</dbReference>
<name>A0A2T2YK83_9BACT</name>
<evidence type="ECO:0000313" key="2">
    <source>
        <dbReference type="EMBL" id="PSR55899.1"/>
    </source>
</evidence>
<dbReference type="OrthoDB" id="9801263at2"/>
<protein>
    <recommendedName>
        <fullName evidence="1">YhcG PDDEXK nuclease domain-containing protein</fullName>
    </recommendedName>
</protein>
<dbReference type="EMBL" id="PYFT01000001">
    <property type="protein sequence ID" value="PSR55899.1"/>
    <property type="molecule type" value="Genomic_DNA"/>
</dbReference>
<dbReference type="RefSeq" id="WP_106932081.1">
    <property type="nucleotide sequence ID" value="NZ_PYFT01000001.1"/>
</dbReference>
<reference evidence="2 3" key="1">
    <citation type="submission" date="2018-03" db="EMBL/GenBank/DDBJ databases">
        <title>Adhaeribacter sp. HMF7605 Genome sequencing and assembly.</title>
        <authorList>
            <person name="Kang H."/>
            <person name="Kang J."/>
            <person name="Cha I."/>
            <person name="Kim H."/>
            <person name="Joh K."/>
        </authorList>
    </citation>
    <scope>NUCLEOTIDE SEQUENCE [LARGE SCALE GENOMIC DNA]</scope>
    <source>
        <strain evidence="2 3">HMF7605</strain>
    </source>
</reference>
<evidence type="ECO:0000259" key="1">
    <source>
        <dbReference type="Pfam" id="PF06250"/>
    </source>
</evidence>
<gene>
    <name evidence="2" type="ORF">AHMF7605_21535</name>
</gene>
<comment type="caution">
    <text evidence="2">The sequence shown here is derived from an EMBL/GenBank/DDBJ whole genome shotgun (WGS) entry which is preliminary data.</text>
</comment>
<dbReference type="InterPro" id="IPR009362">
    <property type="entry name" value="YhcG_C"/>
</dbReference>
<proteinExistence type="predicted"/>
<evidence type="ECO:0000313" key="3">
    <source>
        <dbReference type="Proteomes" id="UP000240357"/>
    </source>
</evidence>
<dbReference type="InterPro" id="IPR053148">
    <property type="entry name" value="PD-DEXK-like_domain"/>
</dbReference>
<organism evidence="2 3">
    <name type="scientific">Adhaeribacter arboris</name>
    <dbReference type="NCBI Taxonomy" id="2072846"/>
    <lineage>
        <taxon>Bacteria</taxon>
        <taxon>Pseudomonadati</taxon>
        <taxon>Bacteroidota</taxon>
        <taxon>Cytophagia</taxon>
        <taxon>Cytophagales</taxon>
        <taxon>Hymenobacteraceae</taxon>
        <taxon>Adhaeribacter</taxon>
    </lineage>
</organism>
<feature type="domain" description="YhcG PDDEXK nuclease" evidence="1">
    <location>
        <begin position="2"/>
        <end position="67"/>
    </location>
</feature>